<dbReference type="Gramene" id="C.cajan_42147.t">
    <property type="protein sequence ID" value="C.cajan_42147.t.cds1"/>
    <property type="gene ID" value="C.cajan_42147"/>
</dbReference>
<dbReference type="InterPro" id="IPR055314">
    <property type="entry name" value="At2g29880-like"/>
</dbReference>
<feature type="domain" description="Myb/SANT-like" evidence="1">
    <location>
        <begin position="3"/>
        <end position="48"/>
    </location>
</feature>
<name>A0A151R4M3_CAJCA</name>
<gene>
    <name evidence="2" type="ORF">KK1_041330</name>
</gene>
<organism evidence="2 3">
    <name type="scientific">Cajanus cajan</name>
    <name type="common">Pigeon pea</name>
    <name type="synonym">Cajanus indicus</name>
    <dbReference type="NCBI Taxonomy" id="3821"/>
    <lineage>
        <taxon>Eukaryota</taxon>
        <taxon>Viridiplantae</taxon>
        <taxon>Streptophyta</taxon>
        <taxon>Embryophyta</taxon>
        <taxon>Tracheophyta</taxon>
        <taxon>Spermatophyta</taxon>
        <taxon>Magnoliopsida</taxon>
        <taxon>eudicotyledons</taxon>
        <taxon>Gunneridae</taxon>
        <taxon>Pentapetalae</taxon>
        <taxon>rosids</taxon>
        <taxon>fabids</taxon>
        <taxon>Fabales</taxon>
        <taxon>Fabaceae</taxon>
        <taxon>Papilionoideae</taxon>
        <taxon>50 kb inversion clade</taxon>
        <taxon>NPAAA clade</taxon>
        <taxon>indigoferoid/millettioid clade</taxon>
        <taxon>Phaseoleae</taxon>
        <taxon>Cajanus</taxon>
    </lineage>
</organism>
<keyword evidence="3" id="KW-1185">Reference proteome</keyword>
<dbReference type="PANTHER" id="PTHR47864">
    <property type="entry name" value="TRANSMEMBRANE PROTEIN"/>
    <property type="match status" value="1"/>
</dbReference>
<sequence>MYNHYLSRIKWFKKQYNNMSKLMCNNFGFGWDPITKTLTASDEAWKEYLKVRLLRNLLNILIVYKFSALYYF</sequence>
<dbReference type="Proteomes" id="UP000075243">
    <property type="component" value="Unassembled WGS sequence"/>
</dbReference>
<dbReference type="AlphaFoldDB" id="A0A151R4M3"/>
<protein>
    <submittedName>
        <fullName evidence="2">Uncharacterized protein At2g29880 family</fullName>
    </submittedName>
</protein>
<dbReference type="PANTHER" id="PTHR47864:SF2">
    <property type="entry name" value="MYB_SANT-LIKE DNA-BINDING DOMAIN PROTEIN"/>
    <property type="match status" value="1"/>
</dbReference>
<evidence type="ECO:0000259" key="1">
    <source>
        <dbReference type="Pfam" id="PF12776"/>
    </source>
</evidence>
<evidence type="ECO:0000313" key="2">
    <source>
        <dbReference type="EMBL" id="KYP37473.1"/>
    </source>
</evidence>
<evidence type="ECO:0000313" key="3">
    <source>
        <dbReference type="Proteomes" id="UP000075243"/>
    </source>
</evidence>
<reference evidence="2" key="1">
    <citation type="journal article" date="2012" name="Nat. Biotechnol.">
        <title>Draft genome sequence of pigeonpea (Cajanus cajan), an orphan legume crop of resource-poor farmers.</title>
        <authorList>
            <person name="Varshney R.K."/>
            <person name="Chen W."/>
            <person name="Li Y."/>
            <person name="Bharti A.K."/>
            <person name="Saxena R.K."/>
            <person name="Schlueter J.A."/>
            <person name="Donoghue M.T."/>
            <person name="Azam S."/>
            <person name="Fan G."/>
            <person name="Whaley A.M."/>
            <person name="Farmer A.D."/>
            <person name="Sheridan J."/>
            <person name="Iwata A."/>
            <person name="Tuteja R."/>
            <person name="Penmetsa R.V."/>
            <person name="Wu W."/>
            <person name="Upadhyaya H.D."/>
            <person name="Yang S.P."/>
            <person name="Shah T."/>
            <person name="Saxena K.B."/>
            <person name="Michael T."/>
            <person name="McCombie W.R."/>
            <person name="Yang B."/>
            <person name="Zhang G."/>
            <person name="Yang H."/>
            <person name="Wang J."/>
            <person name="Spillane C."/>
            <person name="Cook D.R."/>
            <person name="May G.D."/>
            <person name="Xu X."/>
            <person name="Jackson S.A."/>
        </authorList>
    </citation>
    <scope>NUCLEOTIDE SEQUENCE [LARGE SCALE GENOMIC DNA]</scope>
</reference>
<accession>A0A151R4M3</accession>
<dbReference type="Pfam" id="PF12776">
    <property type="entry name" value="Myb_DNA-bind_3"/>
    <property type="match status" value="1"/>
</dbReference>
<dbReference type="EMBL" id="KQ484101">
    <property type="protein sequence ID" value="KYP37473.1"/>
    <property type="molecule type" value="Genomic_DNA"/>
</dbReference>
<dbReference type="InterPro" id="IPR024752">
    <property type="entry name" value="Myb/SANT-like_dom"/>
</dbReference>
<proteinExistence type="predicted"/>